<dbReference type="RefSeq" id="WP_114847162.1">
    <property type="nucleotide sequence ID" value="NZ_JBHSPE010000025.1"/>
</dbReference>
<feature type="domain" description="Plastocyanin-like" evidence="4">
    <location>
        <begin position="117"/>
        <end position="210"/>
    </location>
</feature>
<dbReference type="GO" id="GO:0016491">
    <property type="term" value="F:oxidoreductase activity"/>
    <property type="evidence" value="ECO:0007669"/>
    <property type="project" value="UniProtKB-KW"/>
</dbReference>
<keyword evidence="6" id="KW-1185">Reference proteome</keyword>
<evidence type="ECO:0000313" key="6">
    <source>
        <dbReference type="Proteomes" id="UP000253782"/>
    </source>
</evidence>
<feature type="domain" description="Plastocyanin-like" evidence="3">
    <location>
        <begin position="424"/>
        <end position="553"/>
    </location>
</feature>
<dbReference type="Proteomes" id="UP000253782">
    <property type="component" value="Unassembled WGS sequence"/>
</dbReference>
<dbReference type="AlphaFoldDB" id="A0A369UGY6"/>
<evidence type="ECO:0000256" key="1">
    <source>
        <dbReference type="ARBA" id="ARBA00022723"/>
    </source>
</evidence>
<dbReference type="EMBL" id="QQAH01000022">
    <property type="protein sequence ID" value="RDD80014.1"/>
    <property type="molecule type" value="Genomic_DNA"/>
</dbReference>
<gene>
    <name evidence="5" type="ORF">DVJ77_19270</name>
</gene>
<dbReference type="PANTHER" id="PTHR48267">
    <property type="entry name" value="CUPREDOXIN SUPERFAMILY PROTEIN"/>
    <property type="match status" value="1"/>
</dbReference>
<dbReference type="InterPro" id="IPR011706">
    <property type="entry name" value="Cu-oxidase_C"/>
</dbReference>
<keyword evidence="1" id="KW-0479">Metal-binding</keyword>
<evidence type="ECO:0000259" key="4">
    <source>
        <dbReference type="Pfam" id="PF07732"/>
    </source>
</evidence>
<dbReference type="PROSITE" id="PS00080">
    <property type="entry name" value="MULTICOPPER_OXIDASE2"/>
    <property type="match status" value="1"/>
</dbReference>
<evidence type="ECO:0000313" key="5">
    <source>
        <dbReference type="EMBL" id="RDD80014.1"/>
    </source>
</evidence>
<dbReference type="Pfam" id="PF07731">
    <property type="entry name" value="Cu-oxidase_2"/>
    <property type="match status" value="1"/>
</dbReference>
<evidence type="ECO:0000256" key="2">
    <source>
        <dbReference type="ARBA" id="ARBA00023002"/>
    </source>
</evidence>
<organism evidence="5 6">
    <name type="scientific">Dyella tabacisoli</name>
    <dbReference type="NCBI Taxonomy" id="2282381"/>
    <lineage>
        <taxon>Bacteria</taxon>
        <taxon>Pseudomonadati</taxon>
        <taxon>Pseudomonadota</taxon>
        <taxon>Gammaproteobacteria</taxon>
        <taxon>Lysobacterales</taxon>
        <taxon>Rhodanobacteraceae</taxon>
        <taxon>Dyella</taxon>
    </lineage>
</organism>
<comment type="caution">
    <text evidence="5">The sequence shown here is derived from an EMBL/GenBank/DDBJ whole genome shotgun (WGS) entry which is preliminary data.</text>
</comment>
<dbReference type="SUPFAM" id="SSF49503">
    <property type="entry name" value="Cupredoxins"/>
    <property type="match status" value="3"/>
</dbReference>
<dbReference type="InterPro" id="IPR011707">
    <property type="entry name" value="Cu-oxidase-like_N"/>
</dbReference>
<dbReference type="OrthoDB" id="9757546at2"/>
<accession>A0A369UGY6</accession>
<reference evidence="5 6" key="1">
    <citation type="submission" date="2018-07" db="EMBL/GenBank/DDBJ databases">
        <title>Dyella tabacisoli L4-6T, whole genome shotgun sequence.</title>
        <authorList>
            <person name="Zhou X.-K."/>
            <person name="Li W.-J."/>
            <person name="Duan Y.-Q."/>
        </authorList>
    </citation>
    <scope>NUCLEOTIDE SEQUENCE [LARGE SCALE GENOMIC DNA]</scope>
    <source>
        <strain evidence="5 6">L4-6</strain>
    </source>
</reference>
<dbReference type="InterPro" id="IPR045087">
    <property type="entry name" value="Cu-oxidase_fam"/>
</dbReference>
<proteinExistence type="predicted"/>
<name>A0A369UGY6_9GAMM</name>
<keyword evidence="2" id="KW-0560">Oxidoreductase</keyword>
<evidence type="ECO:0000259" key="3">
    <source>
        <dbReference type="Pfam" id="PF07731"/>
    </source>
</evidence>
<dbReference type="InterPro" id="IPR008972">
    <property type="entry name" value="Cupredoxin"/>
</dbReference>
<protein>
    <submittedName>
        <fullName evidence="5">Bilirubin oxidase</fullName>
    </submittedName>
</protein>
<dbReference type="InterPro" id="IPR002355">
    <property type="entry name" value="Cu_oxidase_Cu_BS"/>
</dbReference>
<dbReference type="Gene3D" id="2.60.40.420">
    <property type="entry name" value="Cupredoxins - blue copper proteins"/>
    <property type="match status" value="3"/>
</dbReference>
<dbReference type="PANTHER" id="PTHR48267:SF1">
    <property type="entry name" value="BILIRUBIN OXIDASE"/>
    <property type="match status" value="1"/>
</dbReference>
<sequence>MVDPQRRRMLSWLSCGAAGLVAVPLLVRYGRQPQAGSGVVAGPSPASASTVPAHPAAHLQHEPGGQALRIPGRDGLMAEQSLSKALHLVARVDSFALFPGEPTALWCYAGEVDGRTLANPVLRAVHGETIDVTLDNRLQEATTIHWHGLSLDEASDGSGLHPVAVGTGARYRFRIRNRAGLYWYHAHPHSRTGMQVQHGLAGVLLVDDEEELALRESLGLRWGERDIPLMIADKQIDQNNAIAYKLDADDWIGNRVLVNWTPEPYLDVVPGWYRFRMANVANARMFRPAFIYDGQPLPMQLIGTDGGLLAQSWPIDDFFLGPAQRVDILLDFSALVPGARVTLCSLEYVAMENDNDDTVTFQPDPMADHPGAEPMGNRLDMMELRVVPPVQPIQKTHVPQQLARLDPTPDTTGWPVRHFRLRTDQDGRWFINDWNFHINGHESVFAVKRGTREVWEIRNYMTSMPHPIHLHGFQFRVVSRSISPPDIRARMVTAEGLGPQDLGVADTVVIWPGEIVRIAIDFAQPFTGTQRYMFHCHNLEHEDKGMMVMFAVTD</sequence>
<dbReference type="Pfam" id="PF07732">
    <property type="entry name" value="Cu-oxidase_3"/>
    <property type="match status" value="1"/>
</dbReference>
<dbReference type="GO" id="GO:0005507">
    <property type="term" value="F:copper ion binding"/>
    <property type="evidence" value="ECO:0007669"/>
    <property type="project" value="InterPro"/>
</dbReference>